<comment type="caution">
    <text evidence="2">The sequence shown here is derived from an EMBL/GenBank/DDBJ whole genome shotgun (WGS) entry which is preliminary data.</text>
</comment>
<reference evidence="3" key="1">
    <citation type="submission" date="2017-10" db="EMBL/GenBank/DDBJ databases">
        <authorList>
            <person name="Toshchakov S.V."/>
            <person name="Goeva M.A."/>
        </authorList>
    </citation>
    <scope>NUCLEOTIDE SEQUENCE [LARGE SCALE GENOMIC DNA]</scope>
    <source>
        <strain evidence="3">JR1/69-1-13</strain>
    </source>
</reference>
<accession>A0A2U1UYJ6</accession>
<proteinExistence type="predicted"/>
<gene>
    <name evidence="2" type="ORF">CR165_21795</name>
</gene>
<sequence>MTSSKHPKGQHSAEEREKGLMQDTPQPPGDLERNPGIGASKGTFGRGTDPEVLQGENTDEGDTLNDTTAQGGVNPAQRGRGNR</sequence>
<feature type="compositionally biased region" description="Basic and acidic residues" evidence="1">
    <location>
        <begin position="11"/>
        <end position="20"/>
    </location>
</feature>
<evidence type="ECO:0000313" key="2">
    <source>
        <dbReference type="EMBL" id="PWC26720.1"/>
    </source>
</evidence>
<dbReference type="AlphaFoldDB" id="A0A2U1UYJ6"/>
<feature type="region of interest" description="Disordered" evidence="1">
    <location>
        <begin position="1"/>
        <end position="83"/>
    </location>
</feature>
<protein>
    <submittedName>
        <fullName evidence="2">Uncharacterized protein</fullName>
    </submittedName>
</protein>
<name>A0A2U1UYJ6_9PROT</name>
<keyword evidence="3" id="KW-1185">Reference proteome</keyword>
<evidence type="ECO:0000313" key="3">
    <source>
        <dbReference type="Proteomes" id="UP000245048"/>
    </source>
</evidence>
<dbReference type="RefSeq" id="WP_181378293.1">
    <property type="nucleotide sequence ID" value="NZ_PDOA01000026.1"/>
</dbReference>
<organism evidence="2 3">
    <name type="scientific">Teichococcus aestuarii</name>
    <dbReference type="NCBI Taxonomy" id="568898"/>
    <lineage>
        <taxon>Bacteria</taxon>
        <taxon>Pseudomonadati</taxon>
        <taxon>Pseudomonadota</taxon>
        <taxon>Alphaproteobacteria</taxon>
        <taxon>Acetobacterales</taxon>
        <taxon>Roseomonadaceae</taxon>
        <taxon>Roseomonas</taxon>
    </lineage>
</organism>
<evidence type="ECO:0000256" key="1">
    <source>
        <dbReference type="SAM" id="MobiDB-lite"/>
    </source>
</evidence>
<dbReference type="Proteomes" id="UP000245048">
    <property type="component" value="Unassembled WGS sequence"/>
</dbReference>
<dbReference type="EMBL" id="PDOA01000026">
    <property type="protein sequence ID" value="PWC26720.1"/>
    <property type="molecule type" value="Genomic_DNA"/>
</dbReference>